<organism evidence="2 3">
    <name type="scientific">Verticillium longisporum</name>
    <name type="common">Verticillium dahliae var. longisporum</name>
    <dbReference type="NCBI Taxonomy" id="100787"/>
    <lineage>
        <taxon>Eukaryota</taxon>
        <taxon>Fungi</taxon>
        <taxon>Dikarya</taxon>
        <taxon>Ascomycota</taxon>
        <taxon>Pezizomycotina</taxon>
        <taxon>Sordariomycetes</taxon>
        <taxon>Hypocreomycetidae</taxon>
        <taxon>Glomerellales</taxon>
        <taxon>Plectosphaerellaceae</taxon>
        <taxon>Verticillium</taxon>
    </lineage>
</organism>
<evidence type="ECO:0000313" key="3">
    <source>
        <dbReference type="Proteomes" id="UP000044602"/>
    </source>
</evidence>
<dbReference type="EMBL" id="CVQH01027305">
    <property type="protein sequence ID" value="CRK42109.1"/>
    <property type="molecule type" value="Genomic_DNA"/>
</dbReference>
<feature type="region of interest" description="Disordered" evidence="1">
    <location>
        <begin position="270"/>
        <end position="300"/>
    </location>
</feature>
<feature type="compositionally biased region" description="Polar residues" evidence="1">
    <location>
        <begin position="270"/>
        <end position="281"/>
    </location>
</feature>
<dbReference type="Proteomes" id="UP000044602">
    <property type="component" value="Unassembled WGS sequence"/>
</dbReference>
<name>A0A0G4N6X5_VERLO</name>
<dbReference type="AlphaFoldDB" id="A0A0G4N6X5"/>
<proteinExistence type="predicted"/>
<reference evidence="2 3" key="1">
    <citation type="submission" date="2015-05" db="EMBL/GenBank/DDBJ databases">
        <authorList>
            <person name="Wang D.B."/>
            <person name="Wang M."/>
        </authorList>
    </citation>
    <scope>NUCLEOTIDE SEQUENCE [LARGE SCALE GENOMIC DNA]</scope>
    <source>
        <strain evidence="2">VL1</strain>
    </source>
</reference>
<sequence>MTRAEVFRSLAPYDDSQHGLILDLGHRFGAYQEALHDTTTPPHRLRQACANLIEDINDDLVSLGFGVRVQENSKLSSGRAVADLRRIRVSICAVMSPDNTVPIYFYIGVATGILLAGARNKDSKVRAKKTLHDINMFALDMKTNHEALCDELQALVLGSHPTMALNFVKMRLQHLHSDDKVIFVSSDPGGRKLSDAQRGFGADKTADQRTEPQEHKRQTQHLSGHGEARGVAIPNEAGQVDVVQMKDLTDLIRLISVSGTPLVSQFLPEQQTVRCSTSPVPTSRLRESSSGRGSRRHRQEDIASFSEACDEYGGHGEEFELLTVRHRSVERSGSRRSRTDSRRPERGYDDHHADCHYYRSSVRLGRRRPRL</sequence>
<accession>A0A0G4N6X5</accession>
<protein>
    <submittedName>
        <fullName evidence="2">Uncharacterized protein</fullName>
    </submittedName>
</protein>
<feature type="region of interest" description="Disordered" evidence="1">
    <location>
        <begin position="188"/>
        <end position="227"/>
    </location>
</feature>
<keyword evidence="3" id="KW-1185">Reference proteome</keyword>
<feature type="region of interest" description="Disordered" evidence="1">
    <location>
        <begin position="327"/>
        <end position="352"/>
    </location>
</feature>
<feature type="compositionally biased region" description="Basic and acidic residues" evidence="1">
    <location>
        <begin position="204"/>
        <end position="217"/>
    </location>
</feature>
<gene>
    <name evidence="2" type="ORF">BN1708_008657</name>
</gene>
<evidence type="ECO:0000313" key="2">
    <source>
        <dbReference type="EMBL" id="CRK42109.1"/>
    </source>
</evidence>
<evidence type="ECO:0000256" key="1">
    <source>
        <dbReference type="SAM" id="MobiDB-lite"/>
    </source>
</evidence>